<evidence type="ECO:0000256" key="2">
    <source>
        <dbReference type="ARBA" id="ARBA00005562"/>
    </source>
</evidence>
<dbReference type="SMART" id="SM00413">
    <property type="entry name" value="ETS"/>
    <property type="match status" value="1"/>
</dbReference>
<sequence>MDKSADAPQPLMNNGQPNNWPVSGMVFPFGAAAADFYDKPRAPGHLMGNGVPSAQGTLQDFMTYGLLPFPTNSCSESLQYPYSAEGKYASSGAVSNCPNPSQQTGEQSTSADQIMRNRSLPTATDGTYSTGHSQLTQTPQNRKQPESESGAGNSYESRGRSLREAAGNISGAEPPPPWSFMQSNQPNFVDPFSSRSVSDTFPNGGVGSSSTSRAITDDVCYRAALNSYPLRELAMNVGSGGSQWASSLTPAQSHSFEINRNSGMLGIPGGSFSLGPEGLCDSEYETAHGTLNSDLGADGHGRSVHRPGGHRNYLLGETNPFKLRSAGLRSNKESDIKSKKRRLDLSAMGCSDTCSLEHRFLSDHAHMGNKMNLNGIKESSAILDEDNRANPPSLDEITSNYGSKIHRANSDGVSPFLSGLEYAGSSTYPKQSLSTANGQWRPQCSGQIQLWQFLLELLSDSRNIACITWEGTNGEFKLVDPDEVARRWGERKSKPNMNYDKLSRALRYYYDKNIMSKINGKRYAYKFDFTGLAQAMQPPACGTPPSSDTAGAGNPHALSSLLLPVGHSYGSISPHSGLVQSLSGVGSNYQGLFLPSHFPNSGSHRFGVGSPPTSTQFSSSNLFGYNSGGSHESTTDYPRPYGEHVGSSFADIRSTNRVGLPFSPHLTEPTADSRLSASGAKCLTGSNASGALVSSAYPQNFLQSARMAAAAAYLISPINGSSATSSGLQTAPASLNFNTSSAVQSPNRRSEQEDFCKKSVGEPPFCSTPNTGRHLSTAESDMKGLGKSTTCECSPVHLKYNACPERTTSFSSTRPAGTTQEKLKNVNLDFLTPATDRQRGRDFAAPTTTMSSSSPSSSTSLLDVKSQVQPPSTTNNGCFSYLDGTAFQWNANQMNAISVGGSSAREDRRAGSVSTSDTTSDANEVGNPNACCQTVPNTSVIQPWLSQQLLTYNVASLTRAAPRIGEVCNISQ</sequence>
<evidence type="ECO:0000256" key="6">
    <source>
        <dbReference type="SAM" id="MobiDB-lite"/>
    </source>
</evidence>
<dbReference type="PANTHER" id="PTHR11849:SF304">
    <property type="entry name" value="DNA-BINDING PROTEIN D-ETS-3"/>
    <property type="match status" value="1"/>
</dbReference>
<proteinExistence type="inferred from homology"/>
<feature type="compositionally biased region" description="Polar residues" evidence="6">
    <location>
        <begin position="92"/>
        <end position="112"/>
    </location>
</feature>
<feature type="region of interest" description="Disordered" evidence="6">
    <location>
        <begin position="900"/>
        <end position="929"/>
    </location>
</feature>
<feature type="compositionally biased region" description="Polar residues" evidence="6">
    <location>
        <begin position="912"/>
        <end position="922"/>
    </location>
</feature>
<gene>
    <name evidence="8" type="ORF">CDAUBV1_LOCUS3923</name>
</gene>
<dbReference type="Gene3D" id="1.10.10.10">
    <property type="entry name" value="Winged helix-like DNA-binding domain superfamily/Winged helix DNA-binding domain"/>
    <property type="match status" value="1"/>
</dbReference>
<dbReference type="InterPro" id="IPR036388">
    <property type="entry name" value="WH-like_DNA-bd_sf"/>
</dbReference>
<feature type="domain" description="ETS" evidence="7">
    <location>
        <begin position="448"/>
        <end position="528"/>
    </location>
</feature>
<feature type="compositionally biased region" description="Polar residues" evidence="6">
    <location>
        <begin position="119"/>
        <end position="142"/>
    </location>
</feature>
<feature type="region of interest" description="Disordered" evidence="6">
    <location>
        <begin position="832"/>
        <end position="861"/>
    </location>
</feature>
<dbReference type="PROSITE" id="PS50061">
    <property type="entry name" value="ETS_DOMAIN_3"/>
    <property type="match status" value="1"/>
</dbReference>
<feature type="region of interest" description="Disordered" evidence="6">
    <location>
        <begin position="92"/>
        <end position="159"/>
    </location>
</feature>
<evidence type="ECO:0000256" key="1">
    <source>
        <dbReference type="ARBA" id="ARBA00004123"/>
    </source>
</evidence>
<accession>A0AAV2T867</accession>
<dbReference type="Pfam" id="PF00178">
    <property type="entry name" value="Ets"/>
    <property type="match status" value="1"/>
</dbReference>
<evidence type="ECO:0000313" key="9">
    <source>
        <dbReference type="Proteomes" id="UP001497525"/>
    </source>
</evidence>
<comment type="caution">
    <text evidence="8">The sequence shown here is derived from an EMBL/GenBank/DDBJ whole genome shotgun (WGS) entry which is preliminary data.</text>
</comment>
<dbReference type="InterPro" id="IPR046328">
    <property type="entry name" value="ETS_fam"/>
</dbReference>
<dbReference type="Proteomes" id="UP001497525">
    <property type="component" value="Unassembled WGS sequence"/>
</dbReference>
<dbReference type="PROSITE" id="PS00345">
    <property type="entry name" value="ETS_DOMAIN_1"/>
    <property type="match status" value="1"/>
</dbReference>
<dbReference type="AlphaFoldDB" id="A0AAV2T867"/>
<feature type="compositionally biased region" description="Polar residues" evidence="6">
    <location>
        <begin position="611"/>
        <end position="636"/>
    </location>
</feature>
<dbReference type="FunFam" id="1.10.10.10:FF:000039">
    <property type="entry name" value="Friend leukemia integration 1 transcription factor"/>
    <property type="match status" value="1"/>
</dbReference>
<dbReference type="GO" id="GO:0043565">
    <property type="term" value="F:sequence-specific DNA binding"/>
    <property type="evidence" value="ECO:0007669"/>
    <property type="project" value="InterPro"/>
</dbReference>
<dbReference type="InterPro" id="IPR036390">
    <property type="entry name" value="WH_DNA-bd_sf"/>
</dbReference>
<dbReference type="SUPFAM" id="SSF46785">
    <property type="entry name" value="Winged helix' DNA-binding domain"/>
    <property type="match status" value="1"/>
</dbReference>
<dbReference type="PANTHER" id="PTHR11849">
    <property type="entry name" value="ETS"/>
    <property type="match status" value="1"/>
</dbReference>
<evidence type="ECO:0000256" key="4">
    <source>
        <dbReference type="ARBA" id="ARBA00023242"/>
    </source>
</evidence>
<name>A0AAV2T867_CALDB</name>
<evidence type="ECO:0000256" key="3">
    <source>
        <dbReference type="ARBA" id="ARBA00023125"/>
    </source>
</evidence>
<evidence type="ECO:0000259" key="7">
    <source>
        <dbReference type="PROSITE" id="PS50061"/>
    </source>
</evidence>
<evidence type="ECO:0000256" key="5">
    <source>
        <dbReference type="RuleBase" id="RU004019"/>
    </source>
</evidence>
<feature type="region of interest" description="Disordered" evidence="6">
    <location>
        <begin position="604"/>
        <end position="637"/>
    </location>
</feature>
<dbReference type="PRINTS" id="PR00454">
    <property type="entry name" value="ETSDOMAIN"/>
</dbReference>
<dbReference type="EMBL" id="CAXLJL010000098">
    <property type="protein sequence ID" value="CAL5131503.1"/>
    <property type="molecule type" value="Genomic_DNA"/>
</dbReference>
<dbReference type="GO" id="GO:0030154">
    <property type="term" value="P:cell differentiation"/>
    <property type="evidence" value="ECO:0007669"/>
    <property type="project" value="TreeGrafter"/>
</dbReference>
<dbReference type="GO" id="GO:0000981">
    <property type="term" value="F:DNA-binding transcription factor activity, RNA polymerase II-specific"/>
    <property type="evidence" value="ECO:0007669"/>
    <property type="project" value="TreeGrafter"/>
</dbReference>
<keyword evidence="4 5" id="KW-0539">Nucleus</keyword>
<organism evidence="8 9">
    <name type="scientific">Calicophoron daubneyi</name>
    <name type="common">Rumen fluke</name>
    <name type="synonym">Paramphistomum daubneyi</name>
    <dbReference type="NCBI Taxonomy" id="300641"/>
    <lineage>
        <taxon>Eukaryota</taxon>
        <taxon>Metazoa</taxon>
        <taxon>Spiralia</taxon>
        <taxon>Lophotrochozoa</taxon>
        <taxon>Platyhelminthes</taxon>
        <taxon>Trematoda</taxon>
        <taxon>Digenea</taxon>
        <taxon>Plagiorchiida</taxon>
        <taxon>Pronocephalata</taxon>
        <taxon>Paramphistomoidea</taxon>
        <taxon>Paramphistomidae</taxon>
        <taxon>Calicophoron</taxon>
    </lineage>
</organism>
<protein>
    <recommendedName>
        <fullName evidence="7">ETS domain-containing protein</fullName>
    </recommendedName>
</protein>
<keyword evidence="3 5" id="KW-0238">DNA-binding</keyword>
<dbReference type="GO" id="GO:0005634">
    <property type="term" value="C:nucleus"/>
    <property type="evidence" value="ECO:0007669"/>
    <property type="project" value="UniProtKB-SubCell"/>
</dbReference>
<evidence type="ECO:0000313" key="8">
    <source>
        <dbReference type="EMBL" id="CAL5131503.1"/>
    </source>
</evidence>
<dbReference type="InterPro" id="IPR000418">
    <property type="entry name" value="Ets_dom"/>
</dbReference>
<reference evidence="8" key="1">
    <citation type="submission" date="2024-06" db="EMBL/GenBank/DDBJ databases">
        <authorList>
            <person name="Liu X."/>
            <person name="Lenzi L."/>
            <person name="Haldenby T S."/>
            <person name="Uol C."/>
        </authorList>
    </citation>
    <scope>NUCLEOTIDE SEQUENCE</scope>
</reference>
<feature type="compositionally biased region" description="Low complexity" evidence="6">
    <location>
        <begin position="846"/>
        <end position="860"/>
    </location>
</feature>
<dbReference type="PROSITE" id="PS00346">
    <property type="entry name" value="ETS_DOMAIN_2"/>
    <property type="match status" value="1"/>
</dbReference>
<comment type="subcellular location">
    <subcellularLocation>
        <location evidence="1 5">Nucleus</location>
    </subcellularLocation>
</comment>
<comment type="similarity">
    <text evidence="2 5">Belongs to the ETS family.</text>
</comment>
<feature type="region of interest" description="Disordered" evidence="6">
    <location>
        <begin position="292"/>
        <end position="316"/>
    </location>
</feature>